<evidence type="ECO:0000313" key="2">
    <source>
        <dbReference type="Proteomes" id="UP000474104"/>
    </source>
</evidence>
<name>A0A9X5H7R5_9FIRM</name>
<dbReference type="AlphaFoldDB" id="A0A9X5H7R5"/>
<comment type="caution">
    <text evidence="1">The sequence shown here is derived from an EMBL/GenBank/DDBJ whole genome shotgun (WGS) entry which is preliminary data.</text>
</comment>
<proteinExistence type="predicted"/>
<evidence type="ECO:0000313" key="1">
    <source>
        <dbReference type="EMBL" id="NDO70433.1"/>
    </source>
</evidence>
<accession>A0A9X5H7R5</accession>
<gene>
    <name evidence="1" type="ORF">FMM80_18010</name>
</gene>
<dbReference type="RefSeq" id="WP_044990752.1">
    <property type="nucleotide sequence ID" value="NZ_VIRB01000107.1"/>
</dbReference>
<dbReference type="EMBL" id="VIRB01000107">
    <property type="protein sequence ID" value="NDO70433.1"/>
    <property type="molecule type" value="Genomic_DNA"/>
</dbReference>
<protein>
    <submittedName>
        <fullName evidence="1">Uncharacterized protein</fullName>
    </submittedName>
</protein>
<reference evidence="1 2" key="1">
    <citation type="submission" date="2019-07" db="EMBL/GenBank/DDBJ databases">
        <title>Draft genome sequences of 15 bacterial species constituting the stable defined intestinal microbiota of the GM15 gnotobiotic mouse model.</title>
        <authorList>
            <person name="Elie C."/>
            <person name="Mathieu A."/>
            <person name="Saliou A."/>
            <person name="Darnaud M."/>
            <person name="Leulier F."/>
            <person name="Tamellini A."/>
        </authorList>
    </citation>
    <scope>NUCLEOTIDE SEQUENCE [LARGE SCALE GENOMIC DNA]</scope>
    <source>
        <strain evidence="2">ASF 502</strain>
    </source>
</reference>
<organism evidence="1 2">
    <name type="scientific">Schaedlerella arabinosiphila</name>
    <dbReference type="NCBI Taxonomy" id="2044587"/>
    <lineage>
        <taxon>Bacteria</taxon>
        <taxon>Bacillati</taxon>
        <taxon>Bacillota</taxon>
        <taxon>Clostridia</taxon>
        <taxon>Lachnospirales</taxon>
        <taxon>Lachnospiraceae</taxon>
        <taxon>Schaedlerella</taxon>
    </lineage>
</organism>
<dbReference type="Proteomes" id="UP000474104">
    <property type="component" value="Unassembled WGS sequence"/>
</dbReference>
<sequence length="192" mass="22069">MANRPTLKTIVDSLQIAREETELAIMAYAGVMDKSGDYPGRELISEWMYNGNSYGEYQDYHLYSAEHFFENCILDNLSHLLESVNAPMKYTLDKRETERMKKSLEKIVDKKGEIDASEALRLKESDPDFINKLRSMPEHAFEAMDVVTNFFHLDNESNKKKESALSPSMEQAVQYKAIHGSIDADVNVLNRY</sequence>